<organism evidence="2 3">
    <name type="scientific">Pseudoalteromonas luteoviolacea</name>
    <dbReference type="NCBI Taxonomy" id="43657"/>
    <lineage>
        <taxon>Bacteria</taxon>
        <taxon>Pseudomonadati</taxon>
        <taxon>Pseudomonadota</taxon>
        <taxon>Gammaproteobacteria</taxon>
        <taxon>Alteromonadales</taxon>
        <taxon>Pseudoalteromonadaceae</taxon>
        <taxon>Pseudoalteromonas</taxon>
    </lineage>
</organism>
<evidence type="ECO:0000256" key="1">
    <source>
        <dbReference type="SAM" id="SignalP"/>
    </source>
</evidence>
<gene>
    <name evidence="2" type="ORF">JF50_20335</name>
</gene>
<reference evidence="2 3" key="1">
    <citation type="submission" date="2014-12" db="EMBL/GenBank/DDBJ databases">
        <title>Draft Genome Sequence of Pseudoalteromonas luteoviolacea HI1.</title>
        <authorList>
            <person name="Asahina A.Y."/>
            <person name="Hadfield M.G."/>
        </authorList>
    </citation>
    <scope>NUCLEOTIDE SEQUENCE [LARGE SCALE GENOMIC DNA]</scope>
    <source>
        <strain evidence="2 3">HI1</strain>
    </source>
</reference>
<dbReference type="Proteomes" id="UP000031327">
    <property type="component" value="Unassembled WGS sequence"/>
</dbReference>
<dbReference type="AlphaFoldDB" id="A0A0C1Q4R4"/>
<evidence type="ECO:0000313" key="2">
    <source>
        <dbReference type="EMBL" id="KID55556.1"/>
    </source>
</evidence>
<dbReference type="OrthoDB" id="6076192at2"/>
<sequence>MKKLCICLLSLSFSSLATTAVDGVSVNYLTSLHYTGPEGWPSAGKPYAPPVYNATRDQLIGLSTVGRYDSDIVAPSMWGLAPVQGHYFALAKDIKGFVGFVQHPTLDRLYSIDDLGNIFYVHSDGSNKTIVFDNADSTLNQYPNVHPIFDDQARLLFIDTDHKTYSRLMRLESDNTLTELHQFTQNPHGDFTAAGGMLLSGNTLYGYLGYPRGYPFFNTKSSDDNFAVGAIYAAELSDDSSVDINLIHDFTLNQGEVPWDTSGHAENRIATYLAEDQAGYLYGSTSVGTCKTQGISTFTGQPIVYANGLCGGKYMHYSNMQDAAQLIHTEFPHYDGSNPHGSLFRLKKDGSEFTLLHTFNGQDGSQPRGPMVITDTGFLYGTTMSGGAHKSELIKVRKGDTYPSQAQNMSGDGTLYRIQLNKIKIENGNMVQSGFEHVHSFKGGIGEDVDGKVPTGLNLAENGRMYGTTLHGGRSFIDEAGWEWENDIFGTVFEVDLSGMKPTGSVTLSITPGTIKLGEEAEVTWAGNNIEDCVATGGVASGDWIPNEAIATQGSIKISPETGVYTFSINCNDADVGARLGSLATLYVNAEPKVTQSETLNYGNGGTLHWGILALLSALGMTRSRRKEAK</sequence>
<feature type="signal peptide" evidence="1">
    <location>
        <begin position="1"/>
        <end position="19"/>
    </location>
</feature>
<name>A0A0C1Q4R4_9GAMM</name>
<feature type="chain" id="PRO_5002136644" evidence="1">
    <location>
        <begin position="20"/>
        <end position="630"/>
    </location>
</feature>
<keyword evidence="1" id="KW-0732">Signal</keyword>
<proteinExistence type="predicted"/>
<protein>
    <submittedName>
        <fullName evidence="2">Uncharacterized protein</fullName>
    </submittedName>
</protein>
<accession>A0A0C1Q4R4</accession>
<dbReference type="NCBIfam" id="TIGR03803">
    <property type="entry name" value="Gloeo_Verruco"/>
    <property type="match status" value="2"/>
</dbReference>
<dbReference type="InterPro" id="IPR022519">
    <property type="entry name" value="Gloeo/Verruco_rpt"/>
</dbReference>
<dbReference type="EMBL" id="JWIC01000008">
    <property type="protein sequence ID" value="KID55556.1"/>
    <property type="molecule type" value="Genomic_DNA"/>
</dbReference>
<evidence type="ECO:0000313" key="3">
    <source>
        <dbReference type="Proteomes" id="UP000031327"/>
    </source>
</evidence>
<comment type="caution">
    <text evidence="2">The sequence shown here is derived from an EMBL/GenBank/DDBJ whole genome shotgun (WGS) entry which is preliminary data.</text>
</comment>
<dbReference type="RefSeq" id="WP_039611210.1">
    <property type="nucleotide sequence ID" value="NZ_JWIC01000008.1"/>
</dbReference>